<dbReference type="PATRIC" id="fig|396014.3.peg.665"/>
<name>Z9JWH3_9MICO</name>
<dbReference type="PANTHER" id="PTHR42711">
    <property type="entry name" value="ABC TRANSPORTER ATP-BINDING PROTEIN"/>
    <property type="match status" value="1"/>
</dbReference>
<evidence type="ECO:0000256" key="3">
    <source>
        <dbReference type="ARBA" id="ARBA00022741"/>
    </source>
</evidence>
<keyword evidence="4 8" id="KW-0067">ATP-binding</keyword>
<dbReference type="InterPro" id="IPR003439">
    <property type="entry name" value="ABC_transporter-like_ATP-bd"/>
</dbReference>
<comment type="caution">
    <text evidence="8">The sequence shown here is derived from an EMBL/GenBank/DDBJ whole genome shotgun (WGS) entry which is preliminary data.</text>
</comment>
<gene>
    <name evidence="8" type="ORF">BF93_10765</name>
</gene>
<dbReference type="GO" id="GO:0005524">
    <property type="term" value="F:ATP binding"/>
    <property type="evidence" value="ECO:0007669"/>
    <property type="project" value="UniProtKB-KW"/>
</dbReference>
<dbReference type="Pfam" id="PF00005">
    <property type="entry name" value="ABC_tran"/>
    <property type="match status" value="1"/>
</dbReference>
<keyword evidence="3" id="KW-0547">Nucleotide-binding</keyword>
<dbReference type="Gene3D" id="3.40.50.300">
    <property type="entry name" value="P-loop containing nucleotide triphosphate hydrolases"/>
    <property type="match status" value="1"/>
</dbReference>
<dbReference type="AlphaFoldDB" id="Z9JWH3"/>
<comment type="subcellular location">
    <subcellularLocation>
        <location evidence="1">Cell membrane</location>
        <topology evidence="1">Peripheral membrane protein</topology>
    </subcellularLocation>
</comment>
<feature type="domain" description="ABC transporter" evidence="7">
    <location>
        <begin position="77"/>
        <end position="307"/>
    </location>
</feature>
<keyword evidence="2" id="KW-0813">Transport</keyword>
<keyword evidence="5" id="KW-0046">Antibiotic resistance</keyword>
<proteinExistence type="predicted"/>
<dbReference type="CDD" id="cd03230">
    <property type="entry name" value="ABC_DR_subfamily_A"/>
    <property type="match status" value="1"/>
</dbReference>
<dbReference type="GO" id="GO:0016887">
    <property type="term" value="F:ATP hydrolysis activity"/>
    <property type="evidence" value="ECO:0007669"/>
    <property type="project" value="InterPro"/>
</dbReference>
<dbReference type="eggNOG" id="COG1131">
    <property type="taxonomic scope" value="Bacteria"/>
</dbReference>
<reference evidence="8 9" key="1">
    <citation type="submission" date="2014-02" db="EMBL/GenBank/DDBJ databases">
        <title>Genome sequence of Brachybacterium phenoliresistens strain W13A50.</title>
        <authorList>
            <person name="Wang X."/>
        </authorList>
    </citation>
    <scope>NUCLEOTIDE SEQUENCE [LARGE SCALE GENOMIC DNA]</scope>
    <source>
        <strain evidence="8 9">W13A50</strain>
    </source>
</reference>
<evidence type="ECO:0000313" key="8">
    <source>
        <dbReference type="EMBL" id="EWS82122.1"/>
    </source>
</evidence>
<evidence type="ECO:0000256" key="2">
    <source>
        <dbReference type="ARBA" id="ARBA00022448"/>
    </source>
</evidence>
<dbReference type="GO" id="GO:0046677">
    <property type="term" value="P:response to antibiotic"/>
    <property type="evidence" value="ECO:0007669"/>
    <property type="project" value="UniProtKB-KW"/>
</dbReference>
<dbReference type="HOGENOM" id="CLU_000604_1_2_11"/>
<dbReference type="SUPFAM" id="SSF52540">
    <property type="entry name" value="P-loop containing nucleoside triphosphate hydrolases"/>
    <property type="match status" value="1"/>
</dbReference>
<dbReference type="InterPro" id="IPR050763">
    <property type="entry name" value="ABC_transporter_ATP-binding"/>
</dbReference>
<organism evidence="8 9">
    <name type="scientific">Brachybacterium phenoliresistens</name>
    <dbReference type="NCBI Taxonomy" id="396014"/>
    <lineage>
        <taxon>Bacteria</taxon>
        <taxon>Bacillati</taxon>
        <taxon>Actinomycetota</taxon>
        <taxon>Actinomycetes</taxon>
        <taxon>Micrococcales</taxon>
        <taxon>Dermabacteraceae</taxon>
        <taxon>Brachybacterium</taxon>
    </lineage>
</organism>
<dbReference type="GO" id="GO:0005886">
    <property type="term" value="C:plasma membrane"/>
    <property type="evidence" value="ECO:0007669"/>
    <property type="project" value="UniProtKB-SubCell"/>
</dbReference>
<dbReference type="STRING" id="396014.BF93_10765"/>
<dbReference type="PANTHER" id="PTHR42711:SF19">
    <property type="entry name" value="DOXORUBICIN RESISTANCE ATP-BINDING PROTEIN DRRA"/>
    <property type="match status" value="1"/>
</dbReference>
<evidence type="ECO:0000256" key="1">
    <source>
        <dbReference type="ARBA" id="ARBA00004202"/>
    </source>
</evidence>
<keyword evidence="9" id="KW-1185">Reference proteome</keyword>
<feature type="region of interest" description="Disordered" evidence="6">
    <location>
        <begin position="1"/>
        <end position="69"/>
    </location>
</feature>
<dbReference type="InterPro" id="IPR027417">
    <property type="entry name" value="P-loop_NTPase"/>
</dbReference>
<dbReference type="SMART" id="SM00382">
    <property type="entry name" value="AAA"/>
    <property type="match status" value="1"/>
</dbReference>
<evidence type="ECO:0000259" key="7">
    <source>
        <dbReference type="PROSITE" id="PS50893"/>
    </source>
</evidence>
<dbReference type="RefSeq" id="WP_232226178.1">
    <property type="nucleotide sequence ID" value="NZ_KK069989.1"/>
</dbReference>
<dbReference type="Proteomes" id="UP000023067">
    <property type="component" value="Unassembled WGS sequence"/>
</dbReference>
<accession>Z9JWH3</accession>
<sequence>MSTHDQPPQPPQTGPEAAGAATPVQVLSPAGEVLTRDAAAGREPGAPGTASGEAGARTSSAPLPADAPVPAAEEAALSIRDLAKSFDGAEVVHGISMDVPRGSFYGIVGPNGAGKTTTLSMATGLLRPDRGTSHVLGVDMWAAPEEAKARLGVLADGLRTFDRLTGRELLSYVGLIRGMDADVLEDRIDSLLSALDLAGEDGKLVVDYSAGMTKKILLACALIHAPKLLVLDEPLEAVDPVSGQVIRQILRAYVAGGGTVVLSSHVMELVEELCSHVAVIAQGRILAEGTLDEVRAGGSLVQRFLDLVGGGHVAEGSLSWLQS</sequence>
<dbReference type="PROSITE" id="PS50893">
    <property type="entry name" value="ABC_TRANSPORTER_2"/>
    <property type="match status" value="1"/>
</dbReference>
<dbReference type="InterPro" id="IPR003593">
    <property type="entry name" value="AAA+_ATPase"/>
</dbReference>
<evidence type="ECO:0000313" key="9">
    <source>
        <dbReference type="Proteomes" id="UP000023067"/>
    </source>
</evidence>
<evidence type="ECO:0000256" key="4">
    <source>
        <dbReference type="ARBA" id="ARBA00022840"/>
    </source>
</evidence>
<evidence type="ECO:0000256" key="5">
    <source>
        <dbReference type="ARBA" id="ARBA00023251"/>
    </source>
</evidence>
<protein>
    <submittedName>
        <fullName evidence="8">ABC transporter ATP-binding protein</fullName>
    </submittedName>
</protein>
<evidence type="ECO:0000256" key="6">
    <source>
        <dbReference type="SAM" id="MobiDB-lite"/>
    </source>
</evidence>
<dbReference type="EMBL" id="JDYK01000003">
    <property type="protein sequence ID" value="EWS82122.1"/>
    <property type="molecule type" value="Genomic_DNA"/>
</dbReference>